<dbReference type="EMBL" id="CP141261">
    <property type="protein sequence ID" value="WRL66192.1"/>
    <property type="molecule type" value="Genomic_DNA"/>
</dbReference>
<dbReference type="SUPFAM" id="SSF88697">
    <property type="entry name" value="PUA domain-like"/>
    <property type="match status" value="1"/>
</dbReference>
<dbReference type="Gene3D" id="3.10.400.10">
    <property type="entry name" value="Sulfate adenylyltransferase"/>
    <property type="match status" value="1"/>
</dbReference>
<feature type="compositionally biased region" description="Basic and acidic residues" evidence="1">
    <location>
        <begin position="73"/>
        <end position="84"/>
    </location>
</feature>
<dbReference type="Proteomes" id="UP001324287">
    <property type="component" value="Chromosome"/>
</dbReference>
<evidence type="ECO:0000256" key="1">
    <source>
        <dbReference type="SAM" id="MobiDB-lite"/>
    </source>
</evidence>
<feature type="compositionally biased region" description="Basic residues" evidence="1">
    <location>
        <begin position="104"/>
        <end position="119"/>
    </location>
</feature>
<keyword evidence="3" id="KW-1185">Reference proteome</keyword>
<feature type="compositionally biased region" description="Low complexity" evidence="1">
    <location>
        <begin position="85"/>
        <end position="95"/>
    </location>
</feature>
<dbReference type="RefSeq" id="WP_324277509.1">
    <property type="nucleotide sequence ID" value="NZ_CP141261.1"/>
</dbReference>
<proteinExistence type="predicted"/>
<organism evidence="2 3">
    <name type="scientific">Blastococcus brunescens</name>
    <dbReference type="NCBI Taxonomy" id="1564165"/>
    <lineage>
        <taxon>Bacteria</taxon>
        <taxon>Bacillati</taxon>
        <taxon>Actinomycetota</taxon>
        <taxon>Actinomycetes</taxon>
        <taxon>Geodermatophilales</taxon>
        <taxon>Geodermatophilaceae</taxon>
        <taxon>Blastococcus</taxon>
    </lineage>
</organism>
<dbReference type="InterPro" id="IPR015947">
    <property type="entry name" value="PUA-like_sf"/>
</dbReference>
<reference evidence="2 3" key="1">
    <citation type="submission" date="2023-12" db="EMBL/GenBank/DDBJ databases">
        <title>Blastococcus brunescens sp. nov., an actonobacterium isolated from sandstone collected in sahara desert.</title>
        <authorList>
            <person name="Gtari M."/>
            <person name="Ghodhbane F."/>
        </authorList>
    </citation>
    <scope>NUCLEOTIDE SEQUENCE [LARGE SCALE GENOMIC DNA]</scope>
    <source>
        <strain evidence="2 3">BMG 8361</strain>
    </source>
</reference>
<gene>
    <name evidence="2" type="ORF">U6N30_12300</name>
</gene>
<evidence type="ECO:0000313" key="2">
    <source>
        <dbReference type="EMBL" id="WRL66192.1"/>
    </source>
</evidence>
<sequence length="164" mass="17791">MSTDQPGDLDRPAALAMWREYVATLPAPPLEEPAVERFGDGAALADELIGLVLAGTKRATAGLVADFAAEGSRSPDRRPLDPLRRSGCAAVRPPQRGAPPRPAGQRRRRVRLGRGRGRPHPRELARGARALLPADAAARGEEWSDELEVVFERLRVVWPLDVAD</sequence>
<evidence type="ECO:0000313" key="3">
    <source>
        <dbReference type="Proteomes" id="UP001324287"/>
    </source>
</evidence>
<protein>
    <submittedName>
        <fullName evidence="2">Uncharacterized protein</fullName>
    </submittedName>
</protein>
<name>A0ABZ1B5V6_9ACTN</name>
<accession>A0ABZ1B5V6</accession>
<feature type="region of interest" description="Disordered" evidence="1">
    <location>
        <begin position="69"/>
        <end position="129"/>
    </location>
</feature>